<keyword evidence="7 9" id="KW-0472">Membrane</keyword>
<dbReference type="GeneID" id="106811633"/>
<keyword evidence="4 9" id="KW-0812">Transmembrane</keyword>
<feature type="transmembrane region" description="Helical" evidence="9">
    <location>
        <begin position="69"/>
        <end position="93"/>
    </location>
</feature>
<name>A0ABM1EF51_PRICU</name>
<reference evidence="12" key="1">
    <citation type="submission" date="2025-08" db="UniProtKB">
        <authorList>
            <consortium name="RefSeq"/>
        </authorList>
    </citation>
    <scope>IDENTIFICATION</scope>
</reference>
<dbReference type="PANTHER" id="PTHR11958:SF63">
    <property type="entry name" value="AMINO ACID TRANSPORTER"/>
    <property type="match status" value="1"/>
</dbReference>
<gene>
    <name evidence="12" type="primary">LOC106811633</name>
</gene>
<feature type="transmembrane region" description="Helical" evidence="9">
    <location>
        <begin position="240"/>
        <end position="260"/>
    </location>
</feature>
<sequence length="510" mass="55484">MSATDSAHPTPLCNERANDASSSRTPRTNMNLLTTDNLLLVLIVIGVVVGISLGAGLHGRGLTDRDIMYLGFLGSIFLRMLKALILPLIISSLISGLADLDSKLSGRMGWVTIVYYMSTTFTAVFLGIALVYAIKPGYYGSSADEVRKQGGRPSTVADTFLDLIRSMFPSNLIGACITQESTMLIVPKGPLAEPEPEIYAFQQNYTNFTTPFAEPEPTDGIDPDDPYTWMFKVGHVESGMNILGIVVFCVAFGIVIARMGKQGKPLRDFFDSMREAIMRIVNIVMWFSPIGICFLIAARIVAMRNPAQMLGRIGMYMVTVLSGLGIHAFIILPTIYIVFARKNPLMHFLGASQALLTALGTASSSATLSITISNMEQKRHIDTRVARFVLPIGATINMDGTALYEAVAVLFIAQVNGVSLDAGKIIALRYRDRFRTAVNVWGDAVGSGVVAHVVRDSLDHADEVEAATMDYKGDIIRGFHGHDDIPFKNLPPDAIVNPSYSGHDELGTYM</sequence>
<evidence type="ECO:0000313" key="12">
    <source>
        <dbReference type="RefSeq" id="XP_014670822.1"/>
    </source>
</evidence>
<dbReference type="PROSITE" id="PS00714">
    <property type="entry name" value="NA_DICARBOXYL_SYMP_2"/>
    <property type="match status" value="1"/>
</dbReference>
<evidence type="ECO:0000256" key="4">
    <source>
        <dbReference type="ARBA" id="ARBA00022692"/>
    </source>
</evidence>
<evidence type="ECO:0000256" key="6">
    <source>
        <dbReference type="ARBA" id="ARBA00022989"/>
    </source>
</evidence>
<feature type="region of interest" description="Disordered" evidence="10">
    <location>
        <begin position="1"/>
        <end position="26"/>
    </location>
</feature>
<feature type="transmembrane region" description="Helical" evidence="9">
    <location>
        <begin position="280"/>
        <end position="301"/>
    </location>
</feature>
<protein>
    <recommendedName>
        <fullName evidence="9">Amino acid transporter</fullName>
    </recommendedName>
</protein>
<dbReference type="PRINTS" id="PR00173">
    <property type="entry name" value="EDTRNSPORT"/>
</dbReference>
<dbReference type="SUPFAM" id="SSF118215">
    <property type="entry name" value="Proton glutamate symport protein"/>
    <property type="match status" value="1"/>
</dbReference>
<evidence type="ECO:0000256" key="2">
    <source>
        <dbReference type="ARBA" id="ARBA00006148"/>
    </source>
</evidence>
<feature type="transmembrane region" description="Helical" evidence="9">
    <location>
        <begin position="345"/>
        <end position="370"/>
    </location>
</feature>
<feature type="transmembrane region" description="Helical" evidence="9">
    <location>
        <begin position="38"/>
        <end position="57"/>
    </location>
</feature>
<proteinExistence type="inferred from homology"/>
<keyword evidence="3 9" id="KW-0813">Transport</keyword>
<feature type="transmembrane region" description="Helical" evidence="9">
    <location>
        <begin position="113"/>
        <end position="134"/>
    </location>
</feature>
<dbReference type="Gene3D" id="1.10.3860.10">
    <property type="entry name" value="Sodium:dicarboxylate symporter"/>
    <property type="match status" value="1"/>
</dbReference>
<feature type="transmembrane region" description="Helical" evidence="9">
    <location>
        <begin position="313"/>
        <end position="339"/>
    </location>
</feature>
<organism evidence="11 12">
    <name type="scientific">Priapulus caudatus</name>
    <name type="common">Priapulid worm</name>
    <dbReference type="NCBI Taxonomy" id="37621"/>
    <lineage>
        <taxon>Eukaryota</taxon>
        <taxon>Metazoa</taxon>
        <taxon>Ecdysozoa</taxon>
        <taxon>Scalidophora</taxon>
        <taxon>Priapulida</taxon>
        <taxon>Priapulimorpha</taxon>
        <taxon>Priapulimorphida</taxon>
        <taxon>Priapulidae</taxon>
        <taxon>Priapulus</taxon>
    </lineage>
</organism>
<keyword evidence="8" id="KW-0325">Glycoprotein</keyword>
<comment type="similarity">
    <text evidence="2 9">Belongs to the dicarboxylate/amino acid:cation symporter (DAACS) (TC 2.A.23) family.</text>
</comment>
<dbReference type="InterPro" id="IPR036458">
    <property type="entry name" value="Na:dicarbo_symporter_sf"/>
</dbReference>
<keyword evidence="5 9" id="KW-0769">Symport</keyword>
<evidence type="ECO:0000256" key="9">
    <source>
        <dbReference type="RuleBase" id="RU361216"/>
    </source>
</evidence>
<evidence type="ECO:0000256" key="3">
    <source>
        <dbReference type="ARBA" id="ARBA00022448"/>
    </source>
</evidence>
<keyword evidence="11" id="KW-1185">Reference proteome</keyword>
<evidence type="ECO:0000256" key="7">
    <source>
        <dbReference type="ARBA" id="ARBA00023136"/>
    </source>
</evidence>
<comment type="subcellular location">
    <subcellularLocation>
        <location evidence="1 9">Membrane</location>
        <topology evidence="1 9">Multi-pass membrane protein</topology>
    </subcellularLocation>
</comment>
<dbReference type="RefSeq" id="XP_014670822.1">
    <property type="nucleotide sequence ID" value="XM_014815336.1"/>
</dbReference>
<evidence type="ECO:0000256" key="1">
    <source>
        <dbReference type="ARBA" id="ARBA00004141"/>
    </source>
</evidence>
<dbReference type="InterPro" id="IPR050746">
    <property type="entry name" value="DAACS"/>
</dbReference>
<dbReference type="Pfam" id="PF00375">
    <property type="entry name" value="SDF"/>
    <property type="match status" value="1"/>
</dbReference>
<evidence type="ECO:0000256" key="10">
    <source>
        <dbReference type="SAM" id="MobiDB-lite"/>
    </source>
</evidence>
<evidence type="ECO:0000313" key="11">
    <source>
        <dbReference type="Proteomes" id="UP000695022"/>
    </source>
</evidence>
<evidence type="ECO:0000256" key="5">
    <source>
        <dbReference type="ARBA" id="ARBA00022847"/>
    </source>
</evidence>
<dbReference type="PANTHER" id="PTHR11958">
    <property type="entry name" value="SODIUM/DICARBOXYLATE SYMPORTER-RELATED"/>
    <property type="match status" value="1"/>
</dbReference>
<dbReference type="InterPro" id="IPR018107">
    <property type="entry name" value="Na-dicarboxylate_symporter_CS"/>
</dbReference>
<evidence type="ECO:0000256" key="8">
    <source>
        <dbReference type="ARBA" id="ARBA00023180"/>
    </source>
</evidence>
<dbReference type="Proteomes" id="UP000695022">
    <property type="component" value="Unplaced"/>
</dbReference>
<accession>A0ABM1EF51</accession>
<keyword evidence="6 9" id="KW-1133">Transmembrane helix</keyword>
<dbReference type="InterPro" id="IPR001991">
    <property type="entry name" value="Na-dicarboxylate_symporter"/>
</dbReference>